<dbReference type="OMA" id="ECILELW"/>
<dbReference type="CDD" id="cd00030">
    <property type="entry name" value="C2"/>
    <property type="match status" value="1"/>
</dbReference>
<dbReference type="Gene3D" id="2.60.40.150">
    <property type="entry name" value="C2 domain"/>
    <property type="match status" value="1"/>
</dbReference>
<dbReference type="Proteomes" id="UP000001064">
    <property type="component" value="Unassembled WGS sequence"/>
</dbReference>
<evidence type="ECO:0000313" key="3">
    <source>
        <dbReference type="Proteomes" id="UP000001064"/>
    </source>
</evidence>
<dbReference type="SMART" id="SM00239">
    <property type="entry name" value="C2"/>
    <property type="match status" value="1"/>
</dbReference>
<protein>
    <recommendedName>
        <fullName evidence="1">C2 domain-containing protein</fullName>
    </recommendedName>
</protein>
<reference evidence="3" key="1">
    <citation type="journal article" date="2011" name="Genome Biol.">
        <title>Comparative genomics of the social amoebae Dictyostelium discoideum and Dictyostelium purpureum.</title>
        <authorList>
            <consortium name="US DOE Joint Genome Institute (JGI-PGF)"/>
            <person name="Sucgang R."/>
            <person name="Kuo A."/>
            <person name="Tian X."/>
            <person name="Salerno W."/>
            <person name="Parikh A."/>
            <person name="Feasley C.L."/>
            <person name="Dalin E."/>
            <person name="Tu H."/>
            <person name="Huang E."/>
            <person name="Barry K."/>
            <person name="Lindquist E."/>
            <person name="Shapiro H."/>
            <person name="Bruce D."/>
            <person name="Schmutz J."/>
            <person name="Salamov A."/>
            <person name="Fey P."/>
            <person name="Gaudet P."/>
            <person name="Anjard C."/>
            <person name="Babu M.M."/>
            <person name="Basu S."/>
            <person name="Bushmanova Y."/>
            <person name="van der Wel H."/>
            <person name="Katoh-Kurasawa M."/>
            <person name="Dinh C."/>
            <person name="Coutinho P.M."/>
            <person name="Saito T."/>
            <person name="Elias M."/>
            <person name="Schaap P."/>
            <person name="Kay R.R."/>
            <person name="Henrissat B."/>
            <person name="Eichinger L."/>
            <person name="Rivero F."/>
            <person name="Putnam N.H."/>
            <person name="West C.M."/>
            <person name="Loomis W.F."/>
            <person name="Chisholm R.L."/>
            <person name="Shaulsky G."/>
            <person name="Strassmann J.E."/>
            <person name="Queller D.C."/>
            <person name="Kuspa A."/>
            <person name="Grigoriev I.V."/>
        </authorList>
    </citation>
    <scope>NUCLEOTIDE SEQUENCE [LARGE SCALE GENOMIC DNA]</scope>
    <source>
        <strain evidence="3">QSDP1</strain>
    </source>
</reference>
<gene>
    <name evidence="2" type="ORF">DICPUDRAFT_37318</name>
</gene>
<organism evidence="2 3">
    <name type="scientific">Dictyostelium purpureum</name>
    <name type="common">Slime mold</name>
    <dbReference type="NCBI Taxonomy" id="5786"/>
    <lineage>
        <taxon>Eukaryota</taxon>
        <taxon>Amoebozoa</taxon>
        <taxon>Evosea</taxon>
        <taxon>Eumycetozoa</taxon>
        <taxon>Dictyostelia</taxon>
        <taxon>Dictyosteliales</taxon>
        <taxon>Dictyosteliaceae</taxon>
        <taxon>Dictyostelium</taxon>
    </lineage>
</organism>
<dbReference type="OrthoDB" id="14955at2759"/>
<dbReference type="SUPFAM" id="SSF49562">
    <property type="entry name" value="C2 domain (Calcium/lipid-binding domain, CaLB)"/>
    <property type="match status" value="1"/>
</dbReference>
<dbReference type="eggNOG" id="KOG1030">
    <property type="taxonomic scope" value="Eukaryota"/>
</dbReference>
<dbReference type="EMBL" id="GL871160">
    <property type="protein sequence ID" value="EGC33061.1"/>
    <property type="molecule type" value="Genomic_DNA"/>
</dbReference>
<dbReference type="PRINTS" id="PR00360">
    <property type="entry name" value="C2DOMAIN"/>
</dbReference>
<accession>F0ZSM5</accession>
<dbReference type="Pfam" id="PF00168">
    <property type="entry name" value="C2"/>
    <property type="match status" value="1"/>
</dbReference>
<dbReference type="RefSeq" id="XP_003290411.1">
    <property type="nucleotide sequence ID" value="XM_003290363.1"/>
</dbReference>
<sequence>MEKDDAKRNKVNTNEYEVHIQSGTVFEATDSNGLSDPYVTISMVREDGKTTKQIYRSSVCKKTLSPKWDEKGTMKFKENVSTLIIQLWDQDIIGSNDFIGGTSVDVASCKYGNFQYIDAEVFEEKEGKVVTKGNVKLSIEKKKAKSVNALYSYNSSM</sequence>
<evidence type="ECO:0000259" key="1">
    <source>
        <dbReference type="PROSITE" id="PS50004"/>
    </source>
</evidence>
<keyword evidence="3" id="KW-1185">Reference proteome</keyword>
<dbReference type="PANTHER" id="PTHR47800:SF5">
    <property type="entry name" value="FER-1-LIKE PROTEIN 6"/>
    <property type="match status" value="1"/>
</dbReference>
<dbReference type="AlphaFoldDB" id="F0ZSM5"/>
<dbReference type="PROSITE" id="PS50004">
    <property type="entry name" value="C2"/>
    <property type="match status" value="1"/>
</dbReference>
<dbReference type="InParanoid" id="F0ZSM5"/>
<dbReference type="KEGG" id="dpp:DICPUDRAFT_37318"/>
<name>F0ZSM5_DICPU</name>
<evidence type="ECO:0000313" key="2">
    <source>
        <dbReference type="EMBL" id="EGC33061.1"/>
    </source>
</evidence>
<dbReference type="GeneID" id="10504762"/>
<dbReference type="VEuPathDB" id="AmoebaDB:DICPUDRAFT_37318"/>
<dbReference type="PANTHER" id="PTHR47800">
    <property type="entry name" value="C2 DOMAIN-CONTAINING PROTEIN"/>
    <property type="match status" value="1"/>
</dbReference>
<feature type="domain" description="C2" evidence="1">
    <location>
        <begin position="1"/>
        <end position="121"/>
    </location>
</feature>
<proteinExistence type="predicted"/>
<dbReference type="InterPro" id="IPR035892">
    <property type="entry name" value="C2_domain_sf"/>
</dbReference>
<dbReference type="InterPro" id="IPR000008">
    <property type="entry name" value="C2_dom"/>
</dbReference>